<dbReference type="Pfam" id="PF00643">
    <property type="entry name" value="zf-B_box"/>
    <property type="match status" value="1"/>
</dbReference>
<evidence type="ECO:0000313" key="9">
    <source>
        <dbReference type="Ensembl" id="ENSPSIP00000008800.1"/>
    </source>
</evidence>
<dbReference type="SMART" id="SM00336">
    <property type="entry name" value="BBOX"/>
    <property type="match status" value="1"/>
</dbReference>
<dbReference type="Gene3D" id="3.30.40.10">
    <property type="entry name" value="Zinc/RING finger domain, C3HC4 (zinc finger)"/>
    <property type="match status" value="1"/>
</dbReference>
<dbReference type="SUPFAM" id="SSF57850">
    <property type="entry name" value="RING/U-box"/>
    <property type="match status" value="1"/>
</dbReference>
<dbReference type="InterPro" id="IPR000315">
    <property type="entry name" value="Znf_B-box"/>
</dbReference>
<dbReference type="EMBL" id="AGCU01202544">
    <property type="status" value="NOT_ANNOTATED_CDS"/>
    <property type="molecule type" value="Genomic_DNA"/>
</dbReference>
<dbReference type="GO" id="GO:0016567">
    <property type="term" value="P:protein ubiquitination"/>
    <property type="evidence" value="ECO:0007669"/>
    <property type="project" value="InterPro"/>
</dbReference>
<organism evidence="9 10">
    <name type="scientific">Pelodiscus sinensis</name>
    <name type="common">Chinese softshell turtle</name>
    <name type="synonym">Trionyx sinensis</name>
    <dbReference type="NCBI Taxonomy" id="13735"/>
    <lineage>
        <taxon>Eukaryota</taxon>
        <taxon>Metazoa</taxon>
        <taxon>Chordata</taxon>
        <taxon>Craniata</taxon>
        <taxon>Vertebrata</taxon>
        <taxon>Euteleostomi</taxon>
        <taxon>Archelosauria</taxon>
        <taxon>Testudinata</taxon>
        <taxon>Testudines</taxon>
        <taxon>Cryptodira</taxon>
        <taxon>Trionychia</taxon>
        <taxon>Trionychidae</taxon>
        <taxon>Pelodiscus</taxon>
    </lineage>
</organism>
<dbReference type="SMART" id="SM00184">
    <property type="entry name" value="RING"/>
    <property type="match status" value="1"/>
</dbReference>
<evidence type="ECO:0000256" key="4">
    <source>
        <dbReference type="PROSITE-ProRule" id="PRU00024"/>
    </source>
</evidence>
<evidence type="ECO:0000259" key="7">
    <source>
        <dbReference type="PROSITE" id="PS50119"/>
    </source>
</evidence>
<dbReference type="Pfam" id="PF13765">
    <property type="entry name" value="PRY"/>
    <property type="match status" value="1"/>
</dbReference>
<dbReference type="EMBL" id="AGCU01202545">
    <property type="status" value="NOT_ANNOTATED_CDS"/>
    <property type="molecule type" value="Genomic_DNA"/>
</dbReference>
<dbReference type="eggNOG" id="KOG2177">
    <property type="taxonomic scope" value="Eukaryota"/>
</dbReference>
<evidence type="ECO:0000256" key="2">
    <source>
        <dbReference type="ARBA" id="ARBA00022771"/>
    </source>
</evidence>
<dbReference type="InterPro" id="IPR043136">
    <property type="entry name" value="B30.2/SPRY_sf"/>
</dbReference>
<dbReference type="PROSITE" id="PS50089">
    <property type="entry name" value="ZF_RING_2"/>
    <property type="match status" value="1"/>
</dbReference>
<dbReference type="InterPro" id="IPR001841">
    <property type="entry name" value="Znf_RING"/>
</dbReference>
<reference evidence="10" key="1">
    <citation type="submission" date="2011-10" db="EMBL/GenBank/DDBJ databases">
        <authorList>
            <consortium name="Soft-shell Turtle Genome Consortium"/>
        </authorList>
    </citation>
    <scope>NUCLEOTIDE SEQUENCE [LARGE SCALE GENOMIC DNA]</scope>
    <source>
        <strain evidence="10">Daiwa-1</strain>
    </source>
</reference>
<feature type="region of interest" description="Disordered" evidence="5">
    <location>
        <begin position="229"/>
        <end position="252"/>
    </location>
</feature>
<dbReference type="CDD" id="cd13733">
    <property type="entry name" value="SPRY_PRY_C-I_1"/>
    <property type="match status" value="1"/>
</dbReference>
<dbReference type="PRINTS" id="PR01407">
    <property type="entry name" value="BUTYPHLNCDUF"/>
</dbReference>
<sequence>MAAAEPLQSIKEEVTCPICLELFRDPVTSECGHSFCQECITWHCQGDGDVACPLCNEKLRKGNLRPNRELKNIVELLKSQAVEDPRGGNMCKTHREPLRFYCKEDQTPVCLACERSQAHRGHTVVPVEEAVQEHRESIRQQLEGIESDCKKLNQLMFPRARAEPLPLGTLEAPGVCLLHSAGQGYHHTALAEMQVLQRHASLDPGIHTISSMREAKFKVFLPPLSTLPAPSGQNKPQGTPSALQQLGPGEEAWDPPCHGRVRVPGAGWGVGLPDTFSIFSLVSSCRLWLCSLAGVWSVKESVETKKTQTRSEAALSPVEVTLDPATAHPRLVLSEDRKSAERGDPWQDLPNNPERFNASVCVLGSEGFTSGRRYWEVEVGPRGGWAIGVARDSVQRKGRIQPKPDFGIWALVSFNVPELPRKVGVYLDYKRGEVRFYNAETMALISSLTDTFTGRLVPFFLL</sequence>
<dbReference type="Ensembl" id="ENSPSIT00000008846.1">
    <property type="protein sequence ID" value="ENSPSIP00000008800.1"/>
    <property type="gene ID" value="ENSPSIG00000008025.1"/>
</dbReference>
<dbReference type="InterPro" id="IPR001870">
    <property type="entry name" value="B30.2/SPRY"/>
</dbReference>
<dbReference type="Gene3D" id="3.30.160.60">
    <property type="entry name" value="Classic Zinc Finger"/>
    <property type="match status" value="1"/>
</dbReference>
<dbReference type="FunFam" id="2.60.120.920:FF:000004">
    <property type="entry name" value="Butyrophilin subfamily 1 member A1"/>
    <property type="match status" value="1"/>
</dbReference>
<evidence type="ECO:0000259" key="8">
    <source>
        <dbReference type="PROSITE" id="PS50188"/>
    </source>
</evidence>
<evidence type="ECO:0000313" key="10">
    <source>
        <dbReference type="Proteomes" id="UP000007267"/>
    </source>
</evidence>
<dbReference type="GO" id="GO:0008270">
    <property type="term" value="F:zinc ion binding"/>
    <property type="evidence" value="ECO:0007669"/>
    <property type="project" value="UniProtKB-KW"/>
</dbReference>
<dbReference type="PROSITE" id="PS50119">
    <property type="entry name" value="ZF_BBOX"/>
    <property type="match status" value="1"/>
</dbReference>
<dbReference type="PANTHER" id="PTHR24103">
    <property type="entry name" value="E3 UBIQUITIN-PROTEIN LIGASE TRIM"/>
    <property type="match status" value="1"/>
</dbReference>
<dbReference type="PROSITE" id="PS00518">
    <property type="entry name" value="ZF_RING_1"/>
    <property type="match status" value="1"/>
</dbReference>
<dbReference type="Pfam" id="PF13445">
    <property type="entry name" value="zf-RING_UBOX"/>
    <property type="match status" value="1"/>
</dbReference>
<reference evidence="9" key="4">
    <citation type="submission" date="2025-09" db="UniProtKB">
        <authorList>
            <consortium name="Ensembl"/>
        </authorList>
    </citation>
    <scope>IDENTIFICATION</scope>
</reference>
<dbReference type="PROSITE" id="PS50188">
    <property type="entry name" value="B302_SPRY"/>
    <property type="match status" value="1"/>
</dbReference>
<proteinExistence type="predicted"/>
<dbReference type="Proteomes" id="UP000007267">
    <property type="component" value="Unassembled WGS sequence"/>
</dbReference>
<dbReference type="InterPro" id="IPR017907">
    <property type="entry name" value="Znf_RING_CS"/>
</dbReference>
<dbReference type="InterPro" id="IPR027370">
    <property type="entry name" value="Znf-RING_euk"/>
</dbReference>
<dbReference type="EMBL" id="AGCU01202549">
    <property type="status" value="NOT_ANNOTATED_CDS"/>
    <property type="molecule type" value="Genomic_DNA"/>
</dbReference>
<dbReference type="InterPro" id="IPR013320">
    <property type="entry name" value="ConA-like_dom_sf"/>
</dbReference>
<dbReference type="Pfam" id="PF00622">
    <property type="entry name" value="SPRY"/>
    <property type="match status" value="1"/>
</dbReference>
<keyword evidence="2 4" id="KW-0863">Zinc-finger</keyword>
<dbReference type="AlphaFoldDB" id="K7FL90"/>
<feature type="domain" description="B30.2/SPRY" evidence="8">
    <location>
        <begin position="300"/>
        <end position="462"/>
    </location>
</feature>
<name>K7FL90_PELSI</name>
<dbReference type="EMBL" id="AGCU01202546">
    <property type="status" value="NOT_ANNOTATED_CDS"/>
    <property type="molecule type" value="Genomic_DNA"/>
</dbReference>
<dbReference type="GO" id="GO:0004842">
    <property type="term" value="F:ubiquitin-protein transferase activity"/>
    <property type="evidence" value="ECO:0007669"/>
    <property type="project" value="InterPro"/>
</dbReference>
<dbReference type="EMBL" id="AGCU01202547">
    <property type="status" value="NOT_ANNOTATED_CDS"/>
    <property type="molecule type" value="Genomic_DNA"/>
</dbReference>
<feature type="domain" description="RING-type" evidence="6">
    <location>
        <begin position="16"/>
        <end position="56"/>
    </location>
</feature>
<dbReference type="CDD" id="cd19762">
    <property type="entry name" value="Bbox2_TRIM7-like"/>
    <property type="match status" value="1"/>
</dbReference>
<reference evidence="10" key="2">
    <citation type="journal article" date="2013" name="Nat. Genet.">
        <title>The draft genomes of soft-shell turtle and green sea turtle yield insights into the development and evolution of the turtle-specific body plan.</title>
        <authorList>
            <person name="Wang Z."/>
            <person name="Pascual-Anaya J."/>
            <person name="Zadissa A."/>
            <person name="Li W."/>
            <person name="Niimura Y."/>
            <person name="Huang Z."/>
            <person name="Li C."/>
            <person name="White S."/>
            <person name="Xiong Z."/>
            <person name="Fang D."/>
            <person name="Wang B."/>
            <person name="Ming Y."/>
            <person name="Chen Y."/>
            <person name="Zheng Y."/>
            <person name="Kuraku S."/>
            <person name="Pignatelli M."/>
            <person name="Herrero J."/>
            <person name="Beal K."/>
            <person name="Nozawa M."/>
            <person name="Li Q."/>
            <person name="Wang J."/>
            <person name="Zhang H."/>
            <person name="Yu L."/>
            <person name="Shigenobu S."/>
            <person name="Wang J."/>
            <person name="Liu J."/>
            <person name="Flicek P."/>
            <person name="Searle S."/>
            <person name="Wang J."/>
            <person name="Kuratani S."/>
            <person name="Yin Y."/>
            <person name="Aken B."/>
            <person name="Zhang G."/>
            <person name="Irie N."/>
        </authorList>
    </citation>
    <scope>NUCLEOTIDE SEQUENCE [LARGE SCALE GENOMIC DNA]</scope>
    <source>
        <strain evidence="10">Daiwa-1</strain>
    </source>
</reference>
<dbReference type="Gene3D" id="2.60.120.920">
    <property type="match status" value="1"/>
</dbReference>
<dbReference type="InterPro" id="IPR013083">
    <property type="entry name" value="Znf_RING/FYVE/PHD"/>
</dbReference>
<evidence type="ECO:0000256" key="3">
    <source>
        <dbReference type="ARBA" id="ARBA00022833"/>
    </source>
</evidence>
<dbReference type="SMART" id="SM00504">
    <property type="entry name" value="Ubox"/>
    <property type="match status" value="1"/>
</dbReference>
<dbReference type="SUPFAM" id="SSF57845">
    <property type="entry name" value="B-box zinc-binding domain"/>
    <property type="match status" value="1"/>
</dbReference>
<dbReference type="EMBL" id="AGCU01202548">
    <property type="status" value="NOT_ANNOTATED_CDS"/>
    <property type="molecule type" value="Genomic_DNA"/>
</dbReference>
<dbReference type="SMART" id="SM00449">
    <property type="entry name" value="SPRY"/>
    <property type="match status" value="1"/>
</dbReference>
<feature type="compositionally biased region" description="Polar residues" evidence="5">
    <location>
        <begin position="231"/>
        <end position="244"/>
    </location>
</feature>
<keyword evidence="10" id="KW-1185">Reference proteome</keyword>
<keyword evidence="3" id="KW-0862">Zinc</keyword>
<dbReference type="InterPro" id="IPR003613">
    <property type="entry name" value="Ubox_domain"/>
</dbReference>
<accession>K7FL90</accession>
<protein>
    <submittedName>
        <fullName evidence="9">Uncharacterized protein</fullName>
    </submittedName>
</protein>
<dbReference type="SMART" id="SM00589">
    <property type="entry name" value="PRY"/>
    <property type="match status" value="1"/>
</dbReference>
<evidence type="ECO:0000256" key="5">
    <source>
        <dbReference type="SAM" id="MobiDB-lite"/>
    </source>
</evidence>
<dbReference type="InterPro" id="IPR050143">
    <property type="entry name" value="TRIM/RBCC"/>
</dbReference>
<reference evidence="9" key="3">
    <citation type="submission" date="2025-08" db="UniProtKB">
        <authorList>
            <consortium name="Ensembl"/>
        </authorList>
    </citation>
    <scope>IDENTIFICATION</scope>
</reference>
<dbReference type="InterPro" id="IPR006574">
    <property type="entry name" value="PRY"/>
</dbReference>
<keyword evidence="1" id="KW-0479">Metal-binding</keyword>
<dbReference type="SUPFAM" id="SSF49899">
    <property type="entry name" value="Concanavalin A-like lectins/glucanases"/>
    <property type="match status" value="1"/>
</dbReference>
<feature type="domain" description="B box-type" evidence="7">
    <location>
        <begin position="86"/>
        <end position="127"/>
    </location>
</feature>
<dbReference type="HOGENOM" id="CLU_013137_0_3_1"/>
<evidence type="ECO:0000256" key="1">
    <source>
        <dbReference type="ARBA" id="ARBA00022723"/>
    </source>
</evidence>
<evidence type="ECO:0000259" key="6">
    <source>
        <dbReference type="PROSITE" id="PS50089"/>
    </source>
</evidence>
<dbReference type="GeneTree" id="ENSGT01030000234669"/>
<dbReference type="InterPro" id="IPR003879">
    <property type="entry name" value="Butyrophylin_SPRY"/>
</dbReference>
<dbReference type="InterPro" id="IPR003877">
    <property type="entry name" value="SPRY_dom"/>
</dbReference>